<reference evidence="9" key="1">
    <citation type="submission" date="2020-11" db="EMBL/GenBank/DDBJ databases">
        <authorList>
            <person name="Tran Van P."/>
        </authorList>
    </citation>
    <scope>NUCLEOTIDE SEQUENCE</scope>
</reference>
<dbReference type="PROSITE" id="PS00107">
    <property type="entry name" value="PROTEIN_KINASE_ATP"/>
    <property type="match status" value="1"/>
</dbReference>
<evidence type="ECO:0000313" key="9">
    <source>
        <dbReference type="EMBL" id="CAD7625916.1"/>
    </source>
</evidence>
<evidence type="ECO:0000256" key="3">
    <source>
        <dbReference type="ARBA" id="ARBA00022777"/>
    </source>
</evidence>
<dbReference type="InterPro" id="IPR017441">
    <property type="entry name" value="Protein_kinase_ATP_BS"/>
</dbReference>
<evidence type="ECO:0000256" key="6">
    <source>
        <dbReference type="PROSITE-ProRule" id="PRU10141"/>
    </source>
</evidence>
<dbReference type="GO" id="GO:0005524">
    <property type="term" value="F:ATP binding"/>
    <property type="evidence" value="ECO:0007669"/>
    <property type="project" value="UniProtKB-UniRule"/>
</dbReference>
<dbReference type="PROSITE" id="PS00108">
    <property type="entry name" value="PROTEIN_KINASE_ST"/>
    <property type="match status" value="1"/>
</dbReference>
<dbReference type="InterPro" id="IPR011009">
    <property type="entry name" value="Kinase-like_dom_sf"/>
</dbReference>
<dbReference type="SMART" id="SM00220">
    <property type="entry name" value="S_TKc"/>
    <property type="match status" value="1"/>
</dbReference>
<dbReference type="AlphaFoldDB" id="A0A7R9KMN6"/>
<dbReference type="Proteomes" id="UP000759131">
    <property type="component" value="Unassembled WGS sequence"/>
</dbReference>
<keyword evidence="7" id="KW-0723">Serine/threonine-protein kinase</keyword>
<name>A0A7R9KMN6_9ACAR</name>
<dbReference type="GO" id="GO:0005829">
    <property type="term" value="C:cytosol"/>
    <property type="evidence" value="ECO:0007669"/>
    <property type="project" value="TreeGrafter"/>
</dbReference>
<gene>
    <name evidence="9" type="ORF">OSB1V03_LOCUS6349</name>
</gene>
<dbReference type="EMBL" id="OC858005">
    <property type="protein sequence ID" value="CAD7625916.1"/>
    <property type="molecule type" value="Genomic_DNA"/>
</dbReference>
<dbReference type="PROSITE" id="PS50011">
    <property type="entry name" value="PROTEIN_KINASE_DOM"/>
    <property type="match status" value="1"/>
</dbReference>
<evidence type="ECO:0000259" key="8">
    <source>
        <dbReference type="PROSITE" id="PS50011"/>
    </source>
</evidence>
<feature type="non-terminal residue" evidence="9">
    <location>
        <position position="214"/>
    </location>
</feature>
<feature type="non-terminal residue" evidence="9">
    <location>
        <position position="1"/>
    </location>
</feature>
<dbReference type="OrthoDB" id="248923at2759"/>
<keyword evidence="3" id="KW-0418">Kinase</keyword>
<proteinExistence type="inferred from homology"/>
<dbReference type="EMBL" id="CAJPIZ010003430">
    <property type="protein sequence ID" value="CAG2106346.1"/>
    <property type="molecule type" value="Genomic_DNA"/>
</dbReference>
<dbReference type="Pfam" id="PF00069">
    <property type="entry name" value="Pkinase"/>
    <property type="match status" value="1"/>
</dbReference>
<evidence type="ECO:0000256" key="4">
    <source>
        <dbReference type="ARBA" id="ARBA00022840"/>
    </source>
</evidence>
<evidence type="ECO:0000313" key="10">
    <source>
        <dbReference type="Proteomes" id="UP000759131"/>
    </source>
</evidence>
<accession>A0A7R9KMN6</accession>
<dbReference type="PANTHER" id="PTHR11042">
    <property type="entry name" value="EUKARYOTIC TRANSLATION INITIATION FACTOR 2-ALPHA KINASE EIF2-ALPHA KINASE -RELATED"/>
    <property type="match status" value="1"/>
</dbReference>
<feature type="domain" description="Protein kinase" evidence="8">
    <location>
        <begin position="2"/>
        <end position="214"/>
    </location>
</feature>
<evidence type="ECO:0000256" key="1">
    <source>
        <dbReference type="ARBA" id="ARBA00022679"/>
    </source>
</evidence>
<evidence type="ECO:0000256" key="2">
    <source>
        <dbReference type="ARBA" id="ARBA00022741"/>
    </source>
</evidence>
<dbReference type="PANTHER" id="PTHR11042:SF136">
    <property type="entry name" value="EIF-2-ALPHA KINASE GCN2"/>
    <property type="match status" value="1"/>
</dbReference>
<dbReference type="SUPFAM" id="SSF56112">
    <property type="entry name" value="Protein kinase-like (PK-like)"/>
    <property type="match status" value="1"/>
</dbReference>
<keyword evidence="10" id="KW-1185">Reference proteome</keyword>
<keyword evidence="4 6" id="KW-0067">ATP-binding</keyword>
<feature type="binding site" evidence="6">
    <location>
        <position position="32"/>
    </location>
    <ligand>
        <name>ATP</name>
        <dbReference type="ChEBI" id="CHEBI:30616"/>
    </ligand>
</feature>
<evidence type="ECO:0000256" key="7">
    <source>
        <dbReference type="RuleBase" id="RU000304"/>
    </source>
</evidence>
<keyword evidence="1" id="KW-0808">Transferase</keyword>
<dbReference type="InterPro" id="IPR050339">
    <property type="entry name" value="CC_SR_Kinase"/>
</dbReference>
<protein>
    <recommendedName>
        <fullName evidence="8">Protein kinase domain-containing protein</fullName>
    </recommendedName>
</protein>
<evidence type="ECO:0000256" key="5">
    <source>
        <dbReference type="ARBA" id="ARBA00037982"/>
    </source>
</evidence>
<sequence>QFIELLAIGSGAFGKVFKTKHRLDDKIYAVKKVKITDFSDDKVNRVFNEVKIMAKLDSKFVVTYYNSWREGIHLYIQMEYCPQNLKAVLGNKPQVFGRQSPAEPMTVFEYFTSCEIFRELLESLQYLHQQNPPIIHRDIKPDNILVLCNTNNDVFLKLGDFGLATCHDRSTMTQCLGTVGYMAPEVGLRQYNFKADVYSVGRIALELFNLDEYL</sequence>
<keyword evidence="2 6" id="KW-0547">Nucleotide-binding</keyword>
<dbReference type="Gene3D" id="3.30.200.20">
    <property type="entry name" value="Phosphorylase Kinase, domain 1"/>
    <property type="match status" value="1"/>
</dbReference>
<dbReference type="GO" id="GO:0004694">
    <property type="term" value="F:eukaryotic translation initiation factor 2alpha kinase activity"/>
    <property type="evidence" value="ECO:0007669"/>
    <property type="project" value="TreeGrafter"/>
</dbReference>
<organism evidence="9">
    <name type="scientific">Medioppia subpectinata</name>
    <dbReference type="NCBI Taxonomy" id="1979941"/>
    <lineage>
        <taxon>Eukaryota</taxon>
        <taxon>Metazoa</taxon>
        <taxon>Ecdysozoa</taxon>
        <taxon>Arthropoda</taxon>
        <taxon>Chelicerata</taxon>
        <taxon>Arachnida</taxon>
        <taxon>Acari</taxon>
        <taxon>Acariformes</taxon>
        <taxon>Sarcoptiformes</taxon>
        <taxon>Oribatida</taxon>
        <taxon>Brachypylina</taxon>
        <taxon>Oppioidea</taxon>
        <taxon>Oppiidae</taxon>
        <taxon>Medioppia</taxon>
    </lineage>
</organism>
<dbReference type="Gene3D" id="1.10.510.10">
    <property type="entry name" value="Transferase(Phosphotransferase) domain 1"/>
    <property type="match status" value="1"/>
</dbReference>
<dbReference type="GO" id="GO:0005634">
    <property type="term" value="C:nucleus"/>
    <property type="evidence" value="ECO:0007669"/>
    <property type="project" value="TreeGrafter"/>
</dbReference>
<comment type="similarity">
    <text evidence="5">Belongs to the protein kinase superfamily. Ser/Thr protein kinase family. GCN2 subfamily.</text>
</comment>
<dbReference type="InterPro" id="IPR000719">
    <property type="entry name" value="Prot_kinase_dom"/>
</dbReference>
<dbReference type="InterPro" id="IPR008271">
    <property type="entry name" value="Ser/Thr_kinase_AS"/>
</dbReference>